<feature type="signal peptide" evidence="1">
    <location>
        <begin position="1"/>
        <end position="18"/>
    </location>
</feature>
<evidence type="ECO:0000256" key="1">
    <source>
        <dbReference type="SAM" id="SignalP"/>
    </source>
</evidence>
<feature type="chain" id="PRO_5025422497" evidence="1">
    <location>
        <begin position="19"/>
        <end position="86"/>
    </location>
</feature>
<keyword evidence="1" id="KW-0732">Signal</keyword>
<dbReference type="AlphaFoldDB" id="A0A6B0U8H9"/>
<sequence length="86" mass="9415">MPALPLALLAVALELVRGHRCLNVGRRCSQEAVEKVADGGGHVGRIHPLEVGREQVLGCPRDQFRNRHAVQVFELFNGCHHVSKSA</sequence>
<dbReference type="EMBL" id="GIFC01003364">
    <property type="protein sequence ID" value="MXU85447.1"/>
    <property type="molecule type" value="Transcribed_RNA"/>
</dbReference>
<protein>
    <submittedName>
        <fullName evidence="2">Putative secreted protein</fullName>
    </submittedName>
</protein>
<name>A0A6B0U8H9_IXORI</name>
<proteinExistence type="predicted"/>
<accession>A0A6B0U8H9</accession>
<reference evidence="2" key="1">
    <citation type="submission" date="2019-12" db="EMBL/GenBank/DDBJ databases">
        <title>An insight into the sialome of adult female Ixodes ricinus ticks feeding for 6 days.</title>
        <authorList>
            <person name="Perner J."/>
            <person name="Ribeiro J.M.C."/>
        </authorList>
    </citation>
    <scope>NUCLEOTIDE SEQUENCE</scope>
    <source>
        <strain evidence="2">Semi-engorged</strain>
        <tissue evidence="2">Salivary glands</tissue>
    </source>
</reference>
<evidence type="ECO:0000313" key="2">
    <source>
        <dbReference type="EMBL" id="MXU85447.1"/>
    </source>
</evidence>
<organism evidence="2">
    <name type="scientific">Ixodes ricinus</name>
    <name type="common">Common tick</name>
    <name type="synonym">Acarus ricinus</name>
    <dbReference type="NCBI Taxonomy" id="34613"/>
    <lineage>
        <taxon>Eukaryota</taxon>
        <taxon>Metazoa</taxon>
        <taxon>Ecdysozoa</taxon>
        <taxon>Arthropoda</taxon>
        <taxon>Chelicerata</taxon>
        <taxon>Arachnida</taxon>
        <taxon>Acari</taxon>
        <taxon>Parasitiformes</taxon>
        <taxon>Ixodida</taxon>
        <taxon>Ixodoidea</taxon>
        <taxon>Ixodidae</taxon>
        <taxon>Ixodinae</taxon>
        <taxon>Ixodes</taxon>
    </lineage>
</organism>